<keyword evidence="4 7" id="KW-0472">Membrane</keyword>
<dbReference type="Proteomes" id="UP000194841">
    <property type="component" value="Unassembled WGS sequence"/>
</dbReference>
<dbReference type="Gene3D" id="3.30.160.60">
    <property type="entry name" value="Classic Zinc Finger"/>
    <property type="match status" value="1"/>
</dbReference>
<accession>A0A244CT89</accession>
<reference evidence="8 9" key="1">
    <citation type="submission" date="2017-02" db="EMBL/GenBank/DDBJ databases">
        <title>Pseudoalteromonas ulvae TC14 Genome.</title>
        <authorList>
            <person name="Molmeret M."/>
        </authorList>
    </citation>
    <scope>NUCLEOTIDE SEQUENCE [LARGE SCALE GENOMIC DNA]</scope>
    <source>
        <strain evidence="8">TC14</strain>
    </source>
</reference>
<dbReference type="AlphaFoldDB" id="A0A244CT89"/>
<organism evidence="8 9">
    <name type="scientific">Pseudoalteromonas ulvae</name>
    <dbReference type="NCBI Taxonomy" id="107327"/>
    <lineage>
        <taxon>Bacteria</taxon>
        <taxon>Pseudomonadati</taxon>
        <taxon>Pseudomonadota</taxon>
        <taxon>Gammaproteobacteria</taxon>
        <taxon>Alteromonadales</taxon>
        <taxon>Pseudoalteromonadaceae</taxon>
        <taxon>Pseudoalteromonas</taxon>
    </lineage>
</organism>
<evidence type="ECO:0000256" key="4">
    <source>
        <dbReference type="ARBA" id="ARBA00023136"/>
    </source>
</evidence>
<dbReference type="EMBL" id="MWPV01000001">
    <property type="protein sequence ID" value="OUL58823.1"/>
    <property type="molecule type" value="Genomic_DNA"/>
</dbReference>
<evidence type="ECO:0000256" key="3">
    <source>
        <dbReference type="ARBA" id="ARBA00022989"/>
    </source>
</evidence>
<comment type="function">
    <text evidence="7">Functions as a peptidoglycan terminase that cleaves nascent peptidoglycan strands endolytically to terminate their elongation.</text>
</comment>
<dbReference type="PANTHER" id="PTHR30518">
    <property type="entry name" value="ENDOLYTIC MUREIN TRANSGLYCOSYLASE"/>
    <property type="match status" value="1"/>
</dbReference>
<evidence type="ECO:0000256" key="6">
    <source>
        <dbReference type="ARBA" id="ARBA00023316"/>
    </source>
</evidence>
<keyword evidence="7" id="KW-0997">Cell inner membrane</keyword>
<evidence type="ECO:0000256" key="7">
    <source>
        <dbReference type="HAMAP-Rule" id="MF_02065"/>
    </source>
</evidence>
<comment type="similarity">
    <text evidence="7">Belongs to the transglycosylase MltG family.</text>
</comment>
<comment type="catalytic activity">
    <reaction evidence="7">
        <text>a peptidoglycan chain = a peptidoglycan chain with N-acetyl-1,6-anhydromuramyl-[peptide] at the reducing end + a peptidoglycan chain with N-acetylglucosamine at the non-reducing end.</text>
        <dbReference type="EC" id="4.2.2.29"/>
    </reaction>
</comment>
<comment type="caution">
    <text evidence="8">The sequence shown here is derived from an EMBL/GenBank/DDBJ whole genome shotgun (WGS) entry which is preliminary data.</text>
</comment>
<evidence type="ECO:0000256" key="2">
    <source>
        <dbReference type="ARBA" id="ARBA00022692"/>
    </source>
</evidence>
<name>A0A244CT89_PSEDV</name>
<keyword evidence="1 7" id="KW-1003">Cell membrane</keyword>
<dbReference type="EC" id="4.2.2.29" evidence="7"/>
<dbReference type="GO" id="GO:0008932">
    <property type="term" value="F:lytic endotransglycosylase activity"/>
    <property type="evidence" value="ECO:0007669"/>
    <property type="project" value="UniProtKB-UniRule"/>
</dbReference>
<dbReference type="GO" id="GO:0005886">
    <property type="term" value="C:plasma membrane"/>
    <property type="evidence" value="ECO:0007669"/>
    <property type="project" value="UniProtKB-UniRule"/>
</dbReference>
<evidence type="ECO:0000313" key="8">
    <source>
        <dbReference type="EMBL" id="OUL58823.1"/>
    </source>
</evidence>
<dbReference type="GO" id="GO:0009252">
    <property type="term" value="P:peptidoglycan biosynthetic process"/>
    <property type="evidence" value="ECO:0007669"/>
    <property type="project" value="UniProtKB-UniRule"/>
</dbReference>
<evidence type="ECO:0000256" key="5">
    <source>
        <dbReference type="ARBA" id="ARBA00023239"/>
    </source>
</evidence>
<keyword evidence="5 7" id="KW-0456">Lyase</keyword>
<dbReference type="NCBIfam" id="TIGR00247">
    <property type="entry name" value="endolytic transglycosylase MltG"/>
    <property type="match status" value="1"/>
</dbReference>
<protein>
    <recommendedName>
        <fullName evidence="7">Endolytic murein transglycosylase</fullName>
        <ecNumber evidence="7">4.2.2.29</ecNumber>
    </recommendedName>
    <alternativeName>
        <fullName evidence="7">Peptidoglycan lytic transglycosylase</fullName>
    </alternativeName>
    <alternativeName>
        <fullName evidence="7">Peptidoglycan polymerization terminase</fullName>
    </alternativeName>
</protein>
<keyword evidence="2 7" id="KW-0812">Transmembrane</keyword>
<sequence length="330" mass="37744">MLKKIFLTFFVACIVAIMAVNWQLKQYPLQTLSIEQSRLFLVQSGIGLKQLCQQWRINQLIESCFGLEVMAKLDPSLTDIKAGMYQLNPGTVLSNVQKINRGEVHLFSFTIIEGQTFYQVIDNLASLPFIQRSTYIYDKDKVQKALNFTGENIEGWLYPDTYFYTANDTDISLLKRASLKMQQALKEAWQQRQADLPYQSAYEALIMASIIEKETGIAEERPLIASVFINRLRKKMRLQTDPTVIYGLGDDYKGDIKRSHLRQPTPYNTYVIKGLPPTPIANPSQKAIEAALDPLQSDYYYFVAKGDGSHQFSKTLDAHNAAVRRYQLKK</sequence>
<dbReference type="RefSeq" id="WP_227009371.1">
    <property type="nucleotide sequence ID" value="NZ_MWPV01000001.1"/>
</dbReference>
<dbReference type="InterPro" id="IPR003770">
    <property type="entry name" value="MLTG-like"/>
</dbReference>
<dbReference type="GO" id="GO:0071555">
    <property type="term" value="P:cell wall organization"/>
    <property type="evidence" value="ECO:0007669"/>
    <property type="project" value="UniProtKB-KW"/>
</dbReference>
<keyword evidence="9" id="KW-1185">Reference proteome</keyword>
<feature type="site" description="Important for catalytic activity" evidence="7">
    <location>
        <position position="214"/>
    </location>
</feature>
<keyword evidence="6 7" id="KW-0961">Cell wall biogenesis/degradation</keyword>
<gene>
    <name evidence="7" type="primary">mltG</name>
    <name evidence="8" type="ORF">B1199_00620</name>
</gene>
<evidence type="ECO:0000313" key="9">
    <source>
        <dbReference type="Proteomes" id="UP000194841"/>
    </source>
</evidence>
<dbReference type="PANTHER" id="PTHR30518:SF2">
    <property type="entry name" value="ENDOLYTIC MUREIN TRANSGLYCOSYLASE"/>
    <property type="match status" value="1"/>
</dbReference>
<dbReference type="HAMAP" id="MF_02065">
    <property type="entry name" value="MltG"/>
    <property type="match status" value="1"/>
</dbReference>
<proteinExistence type="inferred from homology"/>
<dbReference type="Pfam" id="PF02618">
    <property type="entry name" value="YceG"/>
    <property type="match status" value="1"/>
</dbReference>
<keyword evidence="3 7" id="KW-1133">Transmembrane helix</keyword>
<evidence type="ECO:0000256" key="1">
    <source>
        <dbReference type="ARBA" id="ARBA00022475"/>
    </source>
</evidence>
<dbReference type="CDD" id="cd08010">
    <property type="entry name" value="MltG_like"/>
    <property type="match status" value="1"/>
</dbReference>
<dbReference type="FunFam" id="3.30.160.60:FF:000242">
    <property type="entry name" value="Endolytic murein transglycosylase"/>
    <property type="match status" value="1"/>
</dbReference>